<dbReference type="PANTHER" id="PTHR48099">
    <property type="entry name" value="C-1-TETRAHYDROFOLATE SYNTHASE, CYTOPLASMIC-RELATED"/>
    <property type="match status" value="1"/>
</dbReference>
<keyword evidence="3 11" id="KW-0028">Amino-acid biosynthesis</keyword>
<dbReference type="InterPro" id="IPR020867">
    <property type="entry name" value="THF_DH/CycHdrlase_CS"/>
</dbReference>
<feature type="domain" description="Tetrahydrofolate dehydrogenase/cyclohydrolase NAD(P)-binding" evidence="13">
    <location>
        <begin position="139"/>
        <end position="288"/>
    </location>
</feature>
<keyword evidence="5 11" id="KW-0378">Hydrolase</keyword>
<organism evidence="14 15">
    <name type="scientific">Marinoscillum luteum</name>
    <dbReference type="NCBI Taxonomy" id="861051"/>
    <lineage>
        <taxon>Bacteria</taxon>
        <taxon>Pseudomonadati</taxon>
        <taxon>Bacteroidota</taxon>
        <taxon>Cytophagia</taxon>
        <taxon>Cytophagales</taxon>
        <taxon>Reichenbachiellaceae</taxon>
        <taxon>Marinoscillum</taxon>
    </lineage>
</organism>
<comment type="catalytic activity">
    <reaction evidence="11">
        <text>(6R)-5,10-methenyltetrahydrofolate + H2O = (6R)-10-formyltetrahydrofolate + H(+)</text>
        <dbReference type="Rhea" id="RHEA:23700"/>
        <dbReference type="ChEBI" id="CHEBI:15377"/>
        <dbReference type="ChEBI" id="CHEBI:15378"/>
        <dbReference type="ChEBI" id="CHEBI:57455"/>
        <dbReference type="ChEBI" id="CHEBI:195366"/>
        <dbReference type="EC" id="3.5.4.9"/>
    </reaction>
</comment>
<sequence length="291" mass="31300">MPTLLDGKKVAGDIKNEISARVQDLKSKGKRVPNLAIIIVGDDGASHTYVNGKIAACKSVGFDFTLMHFASTISEDKLIKHVENLNADEDIDGFIVQIPLPEHISVERVTESVKPEKDVDGFTNQNFGSIVSKHQLIMPATPFGVVELLRRYNIETEGKHCVIVGASRLVGAPLGMMMTEDGKATVTLCHKYTKDLSSHTKLADILIVGVGKPGLITADMVKDGAVVVDVGTTRIEDKSRKTGFRLAGDVEFDTVAEKCSFITPVPGGVGPMTIASLLLNTMKAYEDQHGG</sequence>
<accession>A0ABW7NAZ1</accession>
<evidence type="ECO:0000256" key="11">
    <source>
        <dbReference type="HAMAP-Rule" id="MF_01576"/>
    </source>
</evidence>
<evidence type="ECO:0000256" key="4">
    <source>
        <dbReference type="ARBA" id="ARBA00022755"/>
    </source>
</evidence>
<keyword evidence="7 11" id="KW-0560">Oxidoreductase</keyword>
<dbReference type="InterPro" id="IPR020631">
    <property type="entry name" value="THF_DH/CycHdrlase_NAD-bd_dom"/>
</dbReference>
<dbReference type="InterPro" id="IPR036291">
    <property type="entry name" value="NAD(P)-bd_dom_sf"/>
</dbReference>
<evidence type="ECO:0000256" key="1">
    <source>
        <dbReference type="ARBA" id="ARBA00004777"/>
    </source>
</evidence>
<dbReference type="PROSITE" id="PS00767">
    <property type="entry name" value="THF_DHG_CYH_2"/>
    <property type="match status" value="1"/>
</dbReference>
<protein>
    <recommendedName>
        <fullName evidence="11">Bifunctional protein FolD</fullName>
    </recommendedName>
    <domain>
        <recommendedName>
            <fullName evidence="11">Methylenetetrahydrofolate dehydrogenase</fullName>
            <ecNumber evidence="11">1.5.1.5</ecNumber>
        </recommendedName>
    </domain>
    <domain>
        <recommendedName>
            <fullName evidence="11">Methenyltetrahydrofolate cyclohydrolase</fullName>
            <ecNumber evidence="11">3.5.4.9</ecNumber>
        </recommendedName>
    </domain>
</protein>
<keyword evidence="9 11" id="KW-0486">Methionine biosynthesis</keyword>
<comment type="subunit">
    <text evidence="11">Homodimer.</text>
</comment>
<evidence type="ECO:0000256" key="3">
    <source>
        <dbReference type="ARBA" id="ARBA00022605"/>
    </source>
</evidence>
<evidence type="ECO:0000256" key="9">
    <source>
        <dbReference type="ARBA" id="ARBA00023167"/>
    </source>
</evidence>
<evidence type="ECO:0000256" key="5">
    <source>
        <dbReference type="ARBA" id="ARBA00022801"/>
    </source>
</evidence>
<dbReference type="HAMAP" id="MF_01576">
    <property type="entry name" value="THF_DHG_CYH"/>
    <property type="match status" value="1"/>
</dbReference>
<dbReference type="EMBL" id="JBIPKE010000019">
    <property type="protein sequence ID" value="MFH6984796.1"/>
    <property type="molecule type" value="Genomic_DNA"/>
</dbReference>
<dbReference type="RefSeq" id="WP_395418227.1">
    <property type="nucleotide sequence ID" value="NZ_JBIPKE010000019.1"/>
</dbReference>
<keyword evidence="15" id="KW-1185">Reference proteome</keyword>
<dbReference type="EC" id="3.5.4.9" evidence="11"/>
<comment type="caution">
    <text evidence="11">Lacks conserved residue(s) required for the propagation of feature annotation.</text>
</comment>
<reference evidence="14 15" key="1">
    <citation type="journal article" date="2013" name="Int. J. Syst. Evol. Microbiol.">
        <title>Marinoscillum luteum sp. nov., isolated from marine sediment.</title>
        <authorList>
            <person name="Cha I.T."/>
            <person name="Park S.J."/>
            <person name="Kim S.J."/>
            <person name="Kim J.G."/>
            <person name="Jung M.Y."/>
            <person name="Shin K.S."/>
            <person name="Kwon K.K."/>
            <person name="Yang S.H."/>
            <person name="Seo Y.S."/>
            <person name="Rhee S.K."/>
        </authorList>
    </citation>
    <scope>NUCLEOTIDE SEQUENCE [LARGE SCALE GENOMIC DNA]</scope>
    <source>
        <strain evidence="14 15">KCTC 23939</strain>
    </source>
</reference>
<keyword evidence="4 11" id="KW-0658">Purine biosynthesis</keyword>
<comment type="similarity">
    <text evidence="11">Belongs to the tetrahydrofolate dehydrogenase/cyclohydrolase family.</text>
</comment>
<keyword evidence="6 11" id="KW-0521">NADP</keyword>
<feature type="binding site" evidence="11">
    <location>
        <position position="232"/>
    </location>
    <ligand>
        <name>NADP(+)</name>
        <dbReference type="ChEBI" id="CHEBI:58349"/>
    </ligand>
</feature>
<evidence type="ECO:0000256" key="8">
    <source>
        <dbReference type="ARBA" id="ARBA00023102"/>
    </source>
</evidence>
<evidence type="ECO:0000313" key="14">
    <source>
        <dbReference type="EMBL" id="MFH6984796.1"/>
    </source>
</evidence>
<dbReference type="Proteomes" id="UP001610063">
    <property type="component" value="Unassembled WGS sequence"/>
</dbReference>
<dbReference type="SUPFAM" id="SSF53223">
    <property type="entry name" value="Aminoacid dehydrogenase-like, N-terminal domain"/>
    <property type="match status" value="1"/>
</dbReference>
<name>A0ABW7NAZ1_9BACT</name>
<evidence type="ECO:0000259" key="12">
    <source>
        <dbReference type="Pfam" id="PF00763"/>
    </source>
</evidence>
<dbReference type="EC" id="1.5.1.5" evidence="11"/>
<evidence type="ECO:0000256" key="10">
    <source>
        <dbReference type="ARBA" id="ARBA00023268"/>
    </source>
</evidence>
<proteinExistence type="inferred from homology"/>
<dbReference type="PANTHER" id="PTHR48099:SF5">
    <property type="entry name" value="C-1-TETRAHYDROFOLATE SYNTHASE, CYTOPLASMIC"/>
    <property type="match status" value="1"/>
</dbReference>
<dbReference type="PRINTS" id="PR00085">
    <property type="entry name" value="THFDHDRGNASE"/>
</dbReference>
<comment type="caution">
    <text evidence="14">The sequence shown here is derived from an EMBL/GenBank/DDBJ whole genome shotgun (WGS) entry which is preliminary data.</text>
</comment>
<feature type="binding site" evidence="11">
    <location>
        <begin position="165"/>
        <end position="167"/>
    </location>
    <ligand>
        <name>NADP(+)</name>
        <dbReference type="ChEBI" id="CHEBI:58349"/>
    </ligand>
</feature>
<dbReference type="Gene3D" id="3.40.50.720">
    <property type="entry name" value="NAD(P)-binding Rossmann-like Domain"/>
    <property type="match status" value="1"/>
</dbReference>
<evidence type="ECO:0000259" key="13">
    <source>
        <dbReference type="Pfam" id="PF02882"/>
    </source>
</evidence>
<comment type="function">
    <text evidence="11">Catalyzes the oxidation of 5,10-methylenetetrahydrofolate to 5,10-methenyltetrahydrofolate and then the hydrolysis of 5,10-methenyltetrahydrofolate to 10-formyltetrahydrofolate.</text>
</comment>
<keyword evidence="8 11" id="KW-0368">Histidine biosynthesis</keyword>
<evidence type="ECO:0000256" key="6">
    <source>
        <dbReference type="ARBA" id="ARBA00022857"/>
    </source>
</evidence>
<evidence type="ECO:0000256" key="2">
    <source>
        <dbReference type="ARBA" id="ARBA00022563"/>
    </source>
</evidence>
<dbReference type="InterPro" id="IPR020630">
    <property type="entry name" value="THF_DH/CycHdrlase_cat_dom"/>
</dbReference>
<keyword evidence="10 11" id="KW-0511">Multifunctional enzyme</keyword>
<dbReference type="CDD" id="cd01080">
    <property type="entry name" value="NAD_bind_m-THF_DH_Cyclohyd"/>
    <property type="match status" value="1"/>
</dbReference>
<feature type="domain" description="Tetrahydrofolate dehydrogenase/cyclohydrolase catalytic" evidence="12">
    <location>
        <begin position="5"/>
        <end position="120"/>
    </location>
</feature>
<dbReference type="Pfam" id="PF02882">
    <property type="entry name" value="THF_DHG_CYH_C"/>
    <property type="match status" value="1"/>
</dbReference>
<evidence type="ECO:0000256" key="7">
    <source>
        <dbReference type="ARBA" id="ARBA00023002"/>
    </source>
</evidence>
<dbReference type="InterPro" id="IPR046346">
    <property type="entry name" value="Aminoacid_DH-like_N_sf"/>
</dbReference>
<gene>
    <name evidence="11" type="primary">folD</name>
    <name evidence="14" type="ORF">ACHKAR_15175</name>
</gene>
<dbReference type="Gene3D" id="3.40.50.10860">
    <property type="entry name" value="Leucine Dehydrogenase, chain A, domain 1"/>
    <property type="match status" value="1"/>
</dbReference>
<comment type="catalytic activity">
    <reaction evidence="11">
        <text>(6R)-5,10-methylene-5,6,7,8-tetrahydrofolate + NADP(+) = (6R)-5,10-methenyltetrahydrofolate + NADPH</text>
        <dbReference type="Rhea" id="RHEA:22812"/>
        <dbReference type="ChEBI" id="CHEBI:15636"/>
        <dbReference type="ChEBI" id="CHEBI:57455"/>
        <dbReference type="ChEBI" id="CHEBI:57783"/>
        <dbReference type="ChEBI" id="CHEBI:58349"/>
        <dbReference type="EC" id="1.5.1.5"/>
    </reaction>
</comment>
<keyword evidence="2 11" id="KW-0554">One-carbon metabolism</keyword>
<evidence type="ECO:0000313" key="15">
    <source>
        <dbReference type="Proteomes" id="UP001610063"/>
    </source>
</evidence>
<dbReference type="Pfam" id="PF00763">
    <property type="entry name" value="THF_DHG_CYH"/>
    <property type="match status" value="1"/>
</dbReference>
<dbReference type="SUPFAM" id="SSF51735">
    <property type="entry name" value="NAD(P)-binding Rossmann-fold domains"/>
    <property type="match status" value="1"/>
</dbReference>
<comment type="pathway">
    <text evidence="1 11">One-carbon metabolism; tetrahydrofolate interconversion.</text>
</comment>
<dbReference type="InterPro" id="IPR000672">
    <property type="entry name" value="THF_DH/CycHdrlase"/>
</dbReference>